<organism evidence="2">
    <name type="scientific">Candidatus Kentrum sp. LFY</name>
    <dbReference type="NCBI Taxonomy" id="2126342"/>
    <lineage>
        <taxon>Bacteria</taxon>
        <taxon>Pseudomonadati</taxon>
        <taxon>Pseudomonadota</taxon>
        <taxon>Gammaproteobacteria</taxon>
        <taxon>Candidatus Kentrum</taxon>
    </lineage>
</organism>
<feature type="region of interest" description="Disordered" evidence="1">
    <location>
        <begin position="33"/>
        <end position="58"/>
    </location>
</feature>
<sequence>MVFAYGKLSSKISEQGYFQSRTHSESMATQMLRTTRRKTKAGLVGSCARTERNHSKNH</sequence>
<gene>
    <name evidence="2" type="ORF">BECKLFY1418A_GA0070994_106417</name>
</gene>
<name>A0A450UWI9_9GAMM</name>
<dbReference type="AlphaFoldDB" id="A0A450UWI9"/>
<dbReference type="EMBL" id="CAADFH010000064">
    <property type="protein sequence ID" value="VFJ96898.1"/>
    <property type="molecule type" value="Genomic_DNA"/>
</dbReference>
<proteinExistence type="predicted"/>
<accession>A0A450UWI9</accession>
<evidence type="ECO:0000313" key="2">
    <source>
        <dbReference type="EMBL" id="VFJ96898.1"/>
    </source>
</evidence>
<feature type="compositionally biased region" description="Basic and acidic residues" evidence="1">
    <location>
        <begin position="49"/>
        <end position="58"/>
    </location>
</feature>
<reference evidence="2" key="1">
    <citation type="submission" date="2019-02" db="EMBL/GenBank/DDBJ databases">
        <authorList>
            <person name="Gruber-Vodicka R. H."/>
            <person name="Seah K. B. B."/>
        </authorList>
    </citation>
    <scope>NUCLEOTIDE SEQUENCE</scope>
    <source>
        <strain evidence="2">BECK_M6</strain>
    </source>
</reference>
<evidence type="ECO:0000256" key="1">
    <source>
        <dbReference type="SAM" id="MobiDB-lite"/>
    </source>
</evidence>
<protein>
    <submittedName>
        <fullName evidence="2">Uncharacterized protein</fullName>
    </submittedName>
</protein>